<gene>
    <name evidence="2" type="ORF">LANO_0F05050G</name>
</gene>
<feature type="region of interest" description="Disordered" evidence="1">
    <location>
        <begin position="636"/>
        <end position="720"/>
    </location>
</feature>
<reference evidence="3" key="1">
    <citation type="submission" date="2016-03" db="EMBL/GenBank/DDBJ databases">
        <authorList>
            <person name="Devillers Hugo."/>
        </authorList>
    </citation>
    <scope>NUCLEOTIDE SEQUENCE [LARGE SCALE GENOMIC DNA]</scope>
</reference>
<dbReference type="EMBL" id="LT598452">
    <property type="protein sequence ID" value="SCV00070.1"/>
    <property type="molecule type" value="Genomic_DNA"/>
</dbReference>
<organism evidence="2 3">
    <name type="scientific">Lachancea nothofagi CBS 11611</name>
    <dbReference type="NCBI Taxonomy" id="1266666"/>
    <lineage>
        <taxon>Eukaryota</taxon>
        <taxon>Fungi</taxon>
        <taxon>Dikarya</taxon>
        <taxon>Ascomycota</taxon>
        <taxon>Saccharomycotina</taxon>
        <taxon>Saccharomycetes</taxon>
        <taxon>Saccharomycetales</taxon>
        <taxon>Saccharomycetaceae</taxon>
        <taxon>Lachancea</taxon>
    </lineage>
</organism>
<evidence type="ECO:0000313" key="3">
    <source>
        <dbReference type="Proteomes" id="UP000189911"/>
    </source>
</evidence>
<evidence type="ECO:0000313" key="2">
    <source>
        <dbReference type="EMBL" id="SCV00070.1"/>
    </source>
</evidence>
<dbReference type="GO" id="GO:0051321">
    <property type="term" value="P:meiotic cell cycle"/>
    <property type="evidence" value="ECO:0007669"/>
    <property type="project" value="InterPro"/>
</dbReference>
<dbReference type="Proteomes" id="UP000189911">
    <property type="component" value="Chromosome F"/>
</dbReference>
<name>A0A1G4K802_9SACH</name>
<proteinExistence type="predicted"/>
<dbReference type="OrthoDB" id="4069217at2759"/>
<sequence length="814" mass="90420">MRSQLAAETSVHQKADQSAAVGLASETRASRIDNSVRNLRLNVADTGAAWVAALEFANAIRAVKASESLRIVETDVFAPLLQACASNRENQAVCADLLAVVFACCAAHRDLAHLARDFALSVGKNPTQDSQLRGICGTVNMSPDYKPGIFSVLAKLDFFDSLNTDVFQSLKLGLGSVLRMAWIPLWTHLDLETDLYSAVLNHNLVFATTQEDKLDYLIASLAPDPLQCHSLRERDSKPLEFFLYKVACRTLTCLKHVPESFGQYCQEIVSHSIDNDCFRKLNHSVAFNLSVFMEVVDHPTLNFLQEPHLTSLLNGTLRRIRDLCDQGHIQTLHLELGKMGSTQSLLGILNILQYILARFLLSVGNLMLNAQHFNNDKKNWALLQSPYHLPQYFDDVVPKISPVSRSAFSFDNNQFESGLQATKLPATIFSLLDSLNCLVSTNQRLLEYYENRGIELSTDIKQPDQSDGLTIIGSKSNLETLELIYISNVSTLLLSQQLLDSNCYGVTVGRYESRVQSKLLSTNTKRCFESIIIAFKGTSLFHFIKFSARMSLTELSLQKVSMQVLSHIFFDVSFSVAQSPSLSNKLTQQALYDHIVMWNDGSDSYQRFFSDVFKIPTPSVSNVQTELPALLASVFQDQSSPPSRNAPMLPGSKASRNVDSKRSGPASRYNAHATSFVPSSKSRQGNENYHDSENVAPRSRNRQLSSSSTEFPRMINGPSEEFSVQNTPFSNEKQLPFCEFNDSVTPLSSAVSNAFSNSTTWDSNCFSQGPLLSPDASSTVVNTGKNYILGGHNRATNNSRAQSVHVDRFDYVRQ</sequence>
<protein>
    <submittedName>
        <fullName evidence="2">LANO_0F05050g1_1</fullName>
    </submittedName>
</protein>
<keyword evidence="3" id="KW-1185">Reference proteome</keyword>
<dbReference type="AlphaFoldDB" id="A0A1G4K802"/>
<evidence type="ECO:0000256" key="1">
    <source>
        <dbReference type="SAM" id="MobiDB-lite"/>
    </source>
</evidence>
<dbReference type="InterPro" id="IPR054776">
    <property type="entry name" value="VIR1_yeast"/>
</dbReference>
<accession>A0A1G4K802</accession>
<feature type="compositionally biased region" description="Polar residues" evidence="1">
    <location>
        <begin position="672"/>
        <end position="687"/>
    </location>
</feature>
<dbReference type="GO" id="GO:0045944">
    <property type="term" value="P:positive regulation of transcription by RNA polymerase II"/>
    <property type="evidence" value="ECO:0007669"/>
    <property type="project" value="InterPro"/>
</dbReference>
<dbReference type="Pfam" id="PF22575">
    <property type="entry name" value="Vir1p"/>
    <property type="match status" value="3"/>
</dbReference>